<evidence type="ECO:0000256" key="1">
    <source>
        <dbReference type="SAM" id="MobiDB-lite"/>
    </source>
</evidence>
<dbReference type="EMBL" id="OX465086">
    <property type="protein sequence ID" value="CAI9259227.1"/>
    <property type="molecule type" value="Genomic_DNA"/>
</dbReference>
<gene>
    <name evidence="2" type="ORF">LSALG_LOCUS134</name>
</gene>
<proteinExistence type="predicted"/>
<sequence length="376" mass="41738">MSVGPSAFGLMKQKMGGKFVFEGKFPLIRFGIFAEDSDQSDSENQSNPTETDDVVISTSEPEIKEVRDSPITIVAGEHSRLHNVEVETQFEEGNEDLHEDVDFLKEIDFTGTSDYLPSSIELNHDDDELGPFSGFDSRCFKKVNEVAQPATKTGEEVNALKIFLSSSKHMAVSSGQRDLISEISPSDSTVSTSAPFLSESTQQQTSQSPLKGSQSDSRLGVPSGKGISFRKKHPGDDKTSVSLLREEIGILNQELIEKSILLEQHTSYIEELKERDEMKSKQIKDLQKNLGSITTFYFSLKNILYDAFGDKVNALFQQPHGIEDPLMAPTQSTRDDFPVDPPPPRTTTIVIQFEKEPENSRPLITIKQGKRTVTAS</sequence>
<accession>A0AA35VEA6</accession>
<name>A0AA35VEA6_LACSI</name>
<feature type="region of interest" description="Disordered" evidence="1">
    <location>
        <begin position="183"/>
        <end position="238"/>
    </location>
</feature>
<protein>
    <submittedName>
        <fullName evidence="2">Uncharacterized protein</fullName>
    </submittedName>
</protein>
<dbReference type="AlphaFoldDB" id="A0AA35VEA6"/>
<keyword evidence="3" id="KW-1185">Reference proteome</keyword>
<reference evidence="2" key="1">
    <citation type="submission" date="2023-04" db="EMBL/GenBank/DDBJ databases">
        <authorList>
            <person name="Vijverberg K."/>
            <person name="Xiong W."/>
            <person name="Schranz E."/>
        </authorList>
    </citation>
    <scope>NUCLEOTIDE SEQUENCE</scope>
</reference>
<evidence type="ECO:0000313" key="3">
    <source>
        <dbReference type="Proteomes" id="UP001177003"/>
    </source>
</evidence>
<feature type="region of interest" description="Disordered" evidence="1">
    <location>
        <begin position="36"/>
        <end position="57"/>
    </location>
</feature>
<organism evidence="2 3">
    <name type="scientific">Lactuca saligna</name>
    <name type="common">Willowleaf lettuce</name>
    <dbReference type="NCBI Taxonomy" id="75948"/>
    <lineage>
        <taxon>Eukaryota</taxon>
        <taxon>Viridiplantae</taxon>
        <taxon>Streptophyta</taxon>
        <taxon>Embryophyta</taxon>
        <taxon>Tracheophyta</taxon>
        <taxon>Spermatophyta</taxon>
        <taxon>Magnoliopsida</taxon>
        <taxon>eudicotyledons</taxon>
        <taxon>Gunneridae</taxon>
        <taxon>Pentapetalae</taxon>
        <taxon>asterids</taxon>
        <taxon>campanulids</taxon>
        <taxon>Asterales</taxon>
        <taxon>Asteraceae</taxon>
        <taxon>Cichorioideae</taxon>
        <taxon>Cichorieae</taxon>
        <taxon>Lactucinae</taxon>
        <taxon>Lactuca</taxon>
    </lineage>
</organism>
<feature type="compositionally biased region" description="Low complexity" evidence="1">
    <location>
        <begin position="198"/>
        <end position="208"/>
    </location>
</feature>
<evidence type="ECO:0000313" key="2">
    <source>
        <dbReference type="EMBL" id="CAI9259227.1"/>
    </source>
</evidence>
<feature type="region of interest" description="Disordered" evidence="1">
    <location>
        <begin position="327"/>
        <end position="347"/>
    </location>
</feature>
<dbReference type="Proteomes" id="UP001177003">
    <property type="component" value="Chromosome 0"/>
</dbReference>
<feature type="compositionally biased region" description="Polar residues" evidence="1">
    <location>
        <begin position="183"/>
        <end position="195"/>
    </location>
</feature>